<feature type="region of interest" description="Disordered" evidence="1">
    <location>
        <begin position="95"/>
        <end position="125"/>
    </location>
</feature>
<feature type="region of interest" description="Disordered" evidence="1">
    <location>
        <begin position="30"/>
        <end position="77"/>
    </location>
</feature>
<keyword evidence="3" id="KW-1185">Reference proteome</keyword>
<feature type="compositionally biased region" description="Polar residues" evidence="1">
    <location>
        <begin position="30"/>
        <end position="44"/>
    </location>
</feature>
<name>A0A6S7I678_PARCT</name>
<comment type="caution">
    <text evidence="2">The sequence shown here is derived from an EMBL/GenBank/DDBJ whole genome shotgun (WGS) entry which is preliminary data.</text>
</comment>
<accession>A0A6S7I678</accession>
<feature type="compositionally biased region" description="Basic and acidic residues" evidence="1">
    <location>
        <begin position="109"/>
        <end position="119"/>
    </location>
</feature>
<organism evidence="2 3">
    <name type="scientific">Paramuricea clavata</name>
    <name type="common">Red gorgonian</name>
    <name type="synonym">Violescent sea-whip</name>
    <dbReference type="NCBI Taxonomy" id="317549"/>
    <lineage>
        <taxon>Eukaryota</taxon>
        <taxon>Metazoa</taxon>
        <taxon>Cnidaria</taxon>
        <taxon>Anthozoa</taxon>
        <taxon>Octocorallia</taxon>
        <taxon>Malacalcyonacea</taxon>
        <taxon>Plexauridae</taxon>
        <taxon>Paramuricea</taxon>
    </lineage>
</organism>
<dbReference type="OrthoDB" id="8051532at2759"/>
<dbReference type="EMBL" id="CACRXK020007510">
    <property type="protein sequence ID" value="CAB4012439.1"/>
    <property type="molecule type" value="Genomic_DNA"/>
</dbReference>
<proteinExistence type="predicted"/>
<evidence type="ECO:0000313" key="3">
    <source>
        <dbReference type="Proteomes" id="UP001152795"/>
    </source>
</evidence>
<dbReference type="AlphaFoldDB" id="A0A6S7I678"/>
<dbReference type="Proteomes" id="UP001152795">
    <property type="component" value="Unassembled WGS sequence"/>
</dbReference>
<evidence type="ECO:0000256" key="1">
    <source>
        <dbReference type="SAM" id="MobiDB-lite"/>
    </source>
</evidence>
<gene>
    <name evidence="2" type="ORF">PACLA_8A017866</name>
</gene>
<protein>
    <submittedName>
        <fullName evidence="2">Uncharacterized protein</fullName>
    </submittedName>
</protein>
<sequence>MARTVKVVLRIGHRANTCDTTKKCRHCSGQQHQSICNNPSNNRQQCDDKKVPENQNSNKGPEGSLNPADLPSHGISAQELSNKSLWFKGPEFFVNDEDQWPKCPATNKPEPDEVLREVAKQPSKL</sequence>
<reference evidence="2" key="1">
    <citation type="submission" date="2020-04" db="EMBL/GenBank/DDBJ databases">
        <authorList>
            <person name="Alioto T."/>
            <person name="Alioto T."/>
            <person name="Gomez Garrido J."/>
        </authorList>
    </citation>
    <scope>NUCLEOTIDE SEQUENCE</scope>
    <source>
        <strain evidence="2">A484AB</strain>
    </source>
</reference>
<evidence type="ECO:0000313" key="2">
    <source>
        <dbReference type="EMBL" id="CAB4012439.1"/>
    </source>
</evidence>